<dbReference type="InterPro" id="IPR029068">
    <property type="entry name" value="Glyas_Bleomycin-R_OHBP_Dase"/>
</dbReference>
<evidence type="ECO:0000259" key="1">
    <source>
        <dbReference type="Pfam" id="PF13468"/>
    </source>
</evidence>
<comment type="caution">
    <text evidence="2">The sequence shown here is derived from an EMBL/GenBank/DDBJ whole genome shotgun (WGS) entry which is preliminary data.</text>
</comment>
<gene>
    <name evidence="2" type="ORF">C8D99_11653</name>
</gene>
<dbReference type="Pfam" id="PF13468">
    <property type="entry name" value="Glyoxalase_3"/>
    <property type="match status" value="1"/>
</dbReference>
<evidence type="ECO:0000313" key="2">
    <source>
        <dbReference type="EMBL" id="TDY57077.1"/>
    </source>
</evidence>
<evidence type="ECO:0000313" key="3">
    <source>
        <dbReference type="Proteomes" id="UP000295066"/>
    </source>
</evidence>
<proteinExistence type="predicted"/>
<accession>A0A4R8M631</accession>
<feature type="domain" description="Glyoxalase-like" evidence="1">
    <location>
        <begin position="5"/>
        <end position="177"/>
    </location>
</feature>
<dbReference type="InterPro" id="IPR025870">
    <property type="entry name" value="Glyoxalase-like_dom"/>
</dbReference>
<sequence length="213" mass="22650">MGCILDHIAVAAPTLEAGAAFVTETLGVSPQAGGEHPRMGTHNLLLRLGDRVYLEVIAANPAAPAPGRPRWFALDSLPGNAAPFLAAWVARAEDIRTWAEKSPEPLGPVEAMSRGTLEWLITIPEDGALPLGTGPALIQWQPGVHPASKLQDHGLNLIGLEIHHPDPKRVSRLLESLALEGPLSVKPLPEGAAPYLEAHIDTPRGVRVLRAAR</sequence>
<reference evidence="2 3" key="1">
    <citation type="submission" date="2019-03" db="EMBL/GenBank/DDBJ databases">
        <title>Genomic Encyclopedia of Type Strains, Phase IV (KMG-IV): sequencing the most valuable type-strain genomes for metagenomic binning, comparative biology and taxonomic classification.</title>
        <authorList>
            <person name="Goeker M."/>
        </authorList>
    </citation>
    <scope>NUCLEOTIDE SEQUENCE [LARGE SCALE GENOMIC DNA]</scope>
    <source>
        <strain evidence="2 3">DSM 25964</strain>
    </source>
</reference>
<dbReference type="Gene3D" id="3.10.180.10">
    <property type="entry name" value="2,3-Dihydroxybiphenyl 1,2-Dioxygenase, domain 1"/>
    <property type="match status" value="1"/>
</dbReference>
<organism evidence="2 3">
    <name type="scientific">Aminivibrio pyruvatiphilus</name>
    <dbReference type="NCBI Taxonomy" id="1005740"/>
    <lineage>
        <taxon>Bacteria</taxon>
        <taxon>Thermotogati</taxon>
        <taxon>Synergistota</taxon>
        <taxon>Synergistia</taxon>
        <taxon>Synergistales</taxon>
        <taxon>Aminobacteriaceae</taxon>
        <taxon>Aminivibrio</taxon>
    </lineage>
</organism>
<dbReference type="SUPFAM" id="SSF54593">
    <property type="entry name" value="Glyoxalase/Bleomycin resistance protein/Dihydroxybiphenyl dioxygenase"/>
    <property type="match status" value="1"/>
</dbReference>
<dbReference type="OrthoDB" id="9111355at2"/>
<dbReference type="EMBL" id="SORI01000016">
    <property type="protein sequence ID" value="TDY57077.1"/>
    <property type="molecule type" value="Genomic_DNA"/>
</dbReference>
<protein>
    <submittedName>
        <fullName evidence="2">Glyoxalase-like protein</fullName>
    </submittedName>
</protein>
<dbReference type="AlphaFoldDB" id="A0A4R8M631"/>
<name>A0A4R8M631_9BACT</name>
<dbReference type="RefSeq" id="WP_133958341.1">
    <property type="nucleotide sequence ID" value="NZ_SORI01000016.1"/>
</dbReference>
<keyword evidence="3" id="KW-1185">Reference proteome</keyword>
<dbReference type="Proteomes" id="UP000295066">
    <property type="component" value="Unassembled WGS sequence"/>
</dbReference>